<dbReference type="InParanoid" id="Q23JB2"/>
<dbReference type="eggNOG" id="ENOG502SXRD">
    <property type="taxonomic scope" value="Eukaryota"/>
</dbReference>
<gene>
    <name evidence="2" type="ORF">TTHERM_00490600</name>
</gene>
<proteinExistence type="predicted"/>
<evidence type="ECO:0000256" key="1">
    <source>
        <dbReference type="SAM" id="Phobius"/>
    </source>
</evidence>
<dbReference type="HOGENOM" id="CLU_1931805_0_0_1"/>
<keyword evidence="1" id="KW-1133">Transmembrane helix</keyword>
<evidence type="ECO:0000313" key="3">
    <source>
        <dbReference type="Proteomes" id="UP000009168"/>
    </source>
</evidence>
<dbReference type="GeneID" id="7838693"/>
<dbReference type="RefSeq" id="XP_001016837.1">
    <property type="nucleotide sequence ID" value="XM_001016837.3"/>
</dbReference>
<evidence type="ECO:0000313" key="2">
    <source>
        <dbReference type="EMBL" id="EAR96592.1"/>
    </source>
</evidence>
<keyword evidence="1 2" id="KW-0812">Transmembrane</keyword>
<dbReference type="OMA" id="IFESAMY"/>
<dbReference type="AlphaFoldDB" id="Q23JB2"/>
<sequence>MVKIDPTNKWSTTKLLKETDTHVFYRDNLGKVRSFRKDTPSSKDFVRLRFMENFWRWWRFKTPDLRMALTPVALSLVSGLIIYNLSIWVSEHDVMIQERAKLPKEFTKENVEAFKKERQQKQSEVQGNTQS</sequence>
<reference evidence="3" key="1">
    <citation type="journal article" date="2006" name="PLoS Biol.">
        <title>Macronuclear genome sequence of the ciliate Tetrahymena thermophila, a model eukaryote.</title>
        <authorList>
            <person name="Eisen J.A."/>
            <person name="Coyne R.S."/>
            <person name="Wu M."/>
            <person name="Wu D."/>
            <person name="Thiagarajan M."/>
            <person name="Wortman J.R."/>
            <person name="Badger J.H."/>
            <person name="Ren Q."/>
            <person name="Amedeo P."/>
            <person name="Jones K.M."/>
            <person name="Tallon L.J."/>
            <person name="Delcher A.L."/>
            <person name="Salzberg S.L."/>
            <person name="Silva J.C."/>
            <person name="Haas B.J."/>
            <person name="Majoros W.H."/>
            <person name="Farzad M."/>
            <person name="Carlton J.M."/>
            <person name="Smith R.K. Jr."/>
            <person name="Garg J."/>
            <person name="Pearlman R.E."/>
            <person name="Karrer K.M."/>
            <person name="Sun L."/>
            <person name="Manning G."/>
            <person name="Elde N.C."/>
            <person name="Turkewitz A.P."/>
            <person name="Asai D.J."/>
            <person name="Wilkes D.E."/>
            <person name="Wang Y."/>
            <person name="Cai H."/>
            <person name="Collins K."/>
            <person name="Stewart B.A."/>
            <person name="Lee S.R."/>
            <person name="Wilamowska K."/>
            <person name="Weinberg Z."/>
            <person name="Ruzzo W.L."/>
            <person name="Wloga D."/>
            <person name="Gaertig J."/>
            <person name="Frankel J."/>
            <person name="Tsao C.-C."/>
            <person name="Gorovsky M.A."/>
            <person name="Keeling P.J."/>
            <person name="Waller R.F."/>
            <person name="Patron N.J."/>
            <person name="Cherry J.M."/>
            <person name="Stover N.A."/>
            <person name="Krieger C.J."/>
            <person name="del Toro C."/>
            <person name="Ryder H.F."/>
            <person name="Williamson S.C."/>
            <person name="Barbeau R.A."/>
            <person name="Hamilton E.P."/>
            <person name="Orias E."/>
        </authorList>
    </citation>
    <scope>NUCLEOTIDE SEQUENCE [LARGE SCALE GENOMIC DNA]</scope>
    <source>
        <strain evidence="3">SB210</strain>
    </source>
</reference>
<keyword evidence="3" id="KW-1185">Reference proteome</keyword>
<dbReference type="EMBL" id="GG662691">
    <property type="protein sequence ID" value="EAR96592.1"/>
    <property type="molecule type" value="Genomic_DNA"/>
</dbReference>
<protein>
    <submittedName>
        <fullName evidence="2">Transmembrane protein, putative</fullName>
    </submittedName>
</protein>
<organism evidence="2 3">
    <name type="scientific">Tetrahymena thermophila (strain SB210)</name>
    <dbReference type="NCBI Taxonomy" id="312017"/>
    <lineage>
        <taxon>Eukaryota</taxon>
        <taxon>Sar</taxon>
        <taxon>Alveolata</taxon>
        <taxon>Ciliophora</taxon>
        <taxon>Intramacronucleata</taxon>
        <taxon>Oligohymenophorea</taxon>
        <taxon>Hymenostomatida</taxon>
        <taxon>Tetrahymenina</taxon>
        <taxon>Tetrahymenidae</taxon>
        <taxon>Tetrahymena</taxon>
    </lineage>
</organism>
<keyword evidence="1" id="KW-0472">Membrane</keyword>
<dbReference type="KEGG" id="tet:TTHERM_00490600"/>
<accession>Q23JB2</accession>
<dbReference type="Proteomes" id="UP000009168">
    <property type="component" value="Unassembled WGS sequence"/>
</dbReference>
<name>Q23JB2_TETTS</name>
<feature type="transmembrane region" description="Helical" evidence="1">
    <location>
        <begin position="68"/>
        <end position="89"/>
    </location>
</feature>